<name>A0A2G9C7P3_9BURK</name>
<accession>A0A2G9C7P3</accession>
<dbReference type="Proteomes" id="UP000231501">
    <property type="component" value="Unassembled WGS sequence"/>
</dbReference>
<evidence type="ECO:0000313" key="2">
    <source>
        <dbReference type="Proteomes" id="UP000231501"/>
    </source>
</evidence>
<proteinExistence type="predicted"/>
<dbReference type="RefSeq" id="WP_099862410.1">
    <property type="nucleotide sequence ID" value="NZ_PEOG01000038.1"/>
</dbReference>
<sequence>MSNPFDLAPLIGQPQALCRGEVTEVDDEGRLRVRLPGGDLLRCELLQPDAPGAACSGGDAVLVWQDGAGGGIVLGRIGRQLAQAQPVADPKAFADRPETLVLEARGDIVLRNGQSRLRLGADGDVEIVCASFATRSRRLLRLLAPMIKMN</sequence>
<comment type="caution">
    <text evidence="1">The sequence shown here is derived from an EMBL/GenBank/DDBJ whole genome shotgun (WGS) entry which is preliminary data.</text>
</comment>
<keyword evidence="2" id="KW-1185">Reference proteome</keyword>
<dbReference type="AlphaFoldDB" id="A0A2G9C7P3"/>
<organism evidence="1 2">
    <name type="scientific">Roseateles chitinivorans</name>
    <dbReference type="NCBI Taxonomy" id="2917965"/>
    <lineage>
        <taxon>Bacteria</taxon>
        <taxon>Pseudomonadati</taxon>
        <taxon>Pseudomonadota</taxon>
        <taxon>Betaproteobacteria</taxon>
        <taxon>Burkholderiales</taxon>
        <taxon>Sphaerotilaceae</taxon>
        <taxon>Roseateles</taxon>
    </lineage>
</organism>
<evidence type="ECO:0008006" key="3">
    <source>
        <dbReference type="Google" id="ProtNLM"/>
    </source>
</evidence>
<gene>
    <name evidence="1" type="ORF">CS062_14905</name>
</gene>
<reference evidence="1 2" key="1">
    <citation type="submission" date="2017-11" db="EMBL/GenBank/DDBJ databases">
        <title>Draft genome sequence of Mitsuaria sp. HWN-4.</title>
        <authorList>
            <person name="Gundlapally S.R."/>
        </authorList>
    </citation>
    <scope>NUCLEOTIDE SEQUENCE [LARGE SCALE GENOMIC DNA]</scope>
    <source>
        <strain evidence="1 2">HWN-4</strain>
    </source>
</reference>
<dbReference type="EMBL" id="PEOG01000038">
    <property type="protein sequence ID" value="PIM52438.1"/>
    <property type="molecule type" value="Genomic_DNA"/>
</dbReference>
<evidence type="ECO:0000313" key="1">
    <source>
        <dbReference type="EMBL" id="PIM52438.1"/>
    </source>
</evidence>
<protein>
    <recommendedName>
        <fullName evidence="3">DUF3540 domain-containing protein</fullName>
    </recommendedName>
</protein>
<dbReference type="OrthoDB" id="9152695at2"/>